<dbReference type="InterPro" id="IPR000917">
    <property type="entry name" value="Sulfatase_N"/>
</dbReference>
<name>A0A0F9F4Z6_9ZZZZ</name>
<proteinExistence type="predicted"/>
<accession>A0A0F9F4Z6</accession>
<reference evidence="2" key="1">
    <citation type="journal article" date="2015" name="Nature">
        <title>Complex archaea that bridge the gap between prokaryotes and eukaryotes.</title>
        <authorList>
            <person name="Spang A."/>
            <person name="Saw J.H."/>
            <person name="Jorgensen S.L."/>
            <person name="Zaremba-Niedzwiedzka K."/>
            <person name="Martijn J."/>
            <person name="Lind A.E."/>
            <person name="van Eijk R."/>
            <person name="Schleper C."/>
            <person name="Guy L."/>
            <person name="Ettema T.J."/>
        </authorList>
    </citation>
    <scope>NUCLEOTIDE SEQUENCE</scope>
</reference>
<feature type="non-terminal residue" evidence="2">
    <location>
        <position position="1"/>
    </location>
</feature>
<evidence type="ECO:0000259" key="1">
    <source>
        <dbReference type="Pfam" id="PF00884"/>
    </source>
</evidence>
<sequence>NKPHYLFFNFLAVHDPYIPLKETFSLFNINFEDFKIIKSMIINPLKTRLKINIKSKILSNKQVKTIEKLYNACVFSSDIIVKKLFSILNKNELLNKSYVIITSDHGEHLGNKFDHKFWEHNTYQSVYQPLMRVPLIIYNKNSKSKLIKKQVQLKDLFHTILHLTGAKNNENKYLDFNNSILYQIEQETTPEYIFGEYLKSKDEMMELINGHRKSINKNLIPKIFNHIYFLRSNRFKYIRYNNIKTDEFFDLSADPYEKNNLFEEKNDKCSIFKLKFENLLKEIKNIGNLKDIMTKKEKDSLKRSINNIKIHGI</sequence>
<dbReference type="AlphaFoldDB" id="A0A0F9F4Z6"/>
<comment type="caution">
    <text evidence="2">The sequence shown here is derived from an EMBL/GenBank/DDBJ whole genome shotgun (WGS) entry which is preliminary data.</text>
</comment>
<dbReference type="PANTHER" id="PTHR43751:SF3">
    <property type="entry name" value="SULFATASE N-TERMINAL DOMAIN-CONTAINING PROTEIN"/>
    <property type="match status" value="1"/>
</dbReference>
<dbReference type="SUPFAM" id="SSF53649">
    <property type="entry name" value="Alkaline phosphatase-like"/>
    <property type="match status" value="1"/>
</dbReference>
<dbReference type="Gene3D" id="3.30.1120.10">
    <property type="match status" value="1"/>
</dbReference>
<dbReference type="Pfam" id="PF00884">
    <property type="entry name" value="Sulfatase"/>
    <property type="match status" value="1"/>
</dbReference>
<organism evidence="2">
    <name type="scientific">marine sediment metagenome</name>
    <dbReference type="NCBI Taxonomy" id="412755"/>
    <lineage>
        <taxon>unclassified sequences</taxon>
        <taxon>metagenomes</taxon>
        <taxon>ecological metagenomes</taxon>
    </lineage>
</organism>
<dbReference type="PANTHER" id="PTHR43751">
    <property type="entry name" value="SULFATASE"/>
    <property type="match status" value="1"/>
</dbReference>
<evidence type="ECO:0000313" key="2">
    <source>
        <dbReference type="EMBL" id="KKL81338.1"/>
    </source>
</evidence>
<dbReference type="InterPro" id="IPR017850">
    <property type="entry name" value="Alkaline_phosphatase_core_sf"/>
</dbReference>
<feature type="domain" description="Sulfatase N-terminal" evidence="1">
    <location>
        <begin position="2"/>
        <end position="166"/>
    </location>
</feature>
<gene>
    <name evidence="2" type="ORF">LCGC14_1995740</name>
</gene>
<dbReference type="Gene3D" id="3.40.720.10">
    <property type="entry name" value="Alkaline Phosphatase, subunit A"/>
    <property type="match status" value="1"/>
</dbReference>
<dbReference type="EMBL" id="LAZR01022591">
    <property type="protein sequence ID" value="KKL81338.1"/>
    <property type="molecule type" value="Genomic_DNA"/>
</dbReference>
<dbReference type="InterPro" id="IPR052701">
    <property type="entry name" value="GAG_Ulvan_Degrading_Sulfatases"/>
</dbReference>
<protein>
    <recommendedName>
        <fullName evidence="1">Sulfatase N-terminal domain-containing protein</fullName>
    </recommendedName>
</protein>